<reference evidence="1" key="1">
    <citation type="journal article" date="2023" name="IScience">
        <title>Live-bearing cockroach genome reveals convergent evolutionary mechanisms linked to viviparity in insects and beyond.</title>
        <authorList>
            <person name="Fouks B."/>
            <person name="Harrison M.C."/>
            <person name="Mikhailova A.A."/>
            <person name="Marchal E."/>
            <person name="English S."/>
            <person name="Carruthers M."/>
            <person name="Jennings E.C."/>
            <person name="Chiamaka E.L."/>
            <person name="Frigard R.A."/>
            <person name="Pippel M."/>
            <person name="Attardo G.M."/>
            <person name="Benoit J.B."/>
            <person name="Bornberg-Bauer E."/>
            <person name="Tobe S.S."/>
        </authorList>
    </citation>
    <scope>NUCLEOTIDE SEQUENCE</scope>
    <source>
        <strain evidence="1">Stay&amp;Tobe</strain>
    </source>
</reference>
<evidence type="ECO:0000313" key="1">
    <source>
        <dbReference type="EMBL" id="KAJ9597167.1"/>
    </source>
</evidence>
<gene>
    <name evidence="1" type="ORF">L9F63_026943</name>
</gene>
<dbReference type="AlphaFoldDB" id="A0AAD8AF33"/>
<evidence type="ECO:0000313" key="2">
    <source>
        <dbReference type="Proteomes" id="UP001233999"/>
    </source>
</evidence>
<sequence>VRFLSRGYYELSHIGINVIESESNISNTLFPHSAVVSTPRTSSTVHHLKKPRFKNGAIFFGEKDILTKMKAINDSRGQASLGESFLDGAKGLIPTLLHFGKMDSPNCLSSDKNVFKLLDTIWKIRYGI</sequence>
<organism evidence="1 2">
    <name type="scientific">Diploptera punctata</name>
    <name type="common">Pacific beetle cockroach</name>
    <dbReference type="NCBI Taxonomy" id="6984"/>
    <lineage>
        <taxon>Eukaryota</taxon>
        <taxon>Metazoa</taxon>
        <taxon>Ecdysozoa</taxon>
        <taxon>Arthropoda</taxon>
        <taxon>Hexapoda</taxon>
        <taxon>Insecta</taxon>
        <taxon>Pterygota</taxon>
        <taxon>Neoptera</taxon>
        <taxon>Polyneoptera</taxon>
        <taxon>Dictyoptera</taxon>
        <taxon>Blattodea</taxon>
        <taxon>Blaberoidea</taxon>
        <taxon>Blaberidae</taxon>
        <taxon>Diplopterinae</taxon>
        <taxon>Diploptera</taxon>
    </lineage>
</organism>
<protein>
    <submittedName>
        <fullName evidence="1">Uncharacterized protein</fullName>
    </submittedName>
</protein>
<comment type="caution">
    <text evidence="1">The sequence shown here is derived from an EMBL/GenBank/DDBJ whole genome shotgun (WGS) entry which is preliminary data.</text>
</comment>
<dbReference type="Proteomes" id="UP001233999">
    <property type="component" value="Unassembled WGS sequence"/>
</dbReference>
<proteinExistence type="predicted"/>
<feature type="non-terminal residue" evidence="1">
    <location>
        <position position="128"/>
    </location>
</feature>
<dbReference type="EMBL" id="JASPKZ010001701">
    <property type="protein sequence ID" value="KAJ9597167.1"/>
    <property type="molecule type" value="Genomic_DNA"/>
</dbReference>
<keyword evidence="2" id="KW-1185">Reference proteome</keyword>
<accession>A0AAD8AF33</accession>
<reference evidence="1" key="2">
    <citation type="submission" date="2023-05" db="EMBL/GenBank/DDBJ databases">
        <authorList>
            <person name="Fouks B."/>
        </authorList>
    </citation>
    <scope>NUCLEOTIDE SEQUENCE</scope>
    <source>
        <strain evidence="1">Stay&amp;Tobe</strain>
        <tissue evidence="1">Testes</tissue>
    </source>
</reference>
<name>A0AAD8AF33_DIPPU</name>
<feature type="non-terminal residue" evidence="1">
    <location>
        <position position="1"/>
    </location>
</feature>